<organism evidence="3 4">
    <name type="scientific">Staphylococcus lugdunensis</name>
    <dbReference type="NCBI Taxonomy" id="28035"/>
    <lineage>
        <taxon>Bacteria</taxon>
        <taxon>Bacillati</taxon>
        <taxon>Bacillota</taxon>
        <taxon>Bacilli</taxon>
        <taxon>Bacillales</taxon>
        <taxon>Staphylococcaceae</taxon>
        <taxon>Staphylococcus</taxon>
    </lineage>
</organism>
<dbReference type="Proteomes" id="UP000293637">
    <property type="component" value="Unassembled WGS sequence"/>
</dbReference>
<protein>
    <submittedName>
        <fullName evidence="3">Integrase</fullName>
    </submittedName>
</protein>
<reference evidence="3 4" key="1">
    <citation type="journal article" date="2019" name="Sci. Transl. Med.">
        <title>Quorum sensing between bacterial species on the skin protects against epidermal injury in atopic dermatitis.</title>
        <authorList>
            <person name="Williams M.R."/>
        </authorList>
    </citation>
    <scope>NUCLEOTIDE SEQUENCE [LARGE SCALE GENOMIC DNA]</scope>
    <source>
        <strain evidence="3 4">E7</strain>
    </source>
</reference>
<dbReference type="InterPro" id="IPR050090">
    <property type="entry name" value="Tyrosine_recombinase_XerCD"/>
</dbReference>
<dbReference type="Gene3D" id="1.10.443.10">
    <property type="entry name" value="Intergrase catalytic core"/>
    <property type="match status" value="1"/>
</dbReference>
<dbReference type="GO" id="GO:0003677">
    <property type="term" value="F:DNA binding"/>
    <property type="evidence" value="ECO:0007669"/>
    <property type="project" value="InterPro"/>
</dbReference>
<dbReference type="EMBL" id="SCHB01000005">
    <property type="protein sequence ID" value="TBW71894.1"/>
    <property type="molecule type" value="Genomic_DNA"/>
</dbReference>
<evidence type="ECO:0000313" key="4">
    <source>
        <dbReference type="Proteomes" id="UP000293637"/>
    </source>
</evidence>
<accession>A0A292DGI8</accession>
<dbReference type="PANTHER" id="PTHR30349">
    <property type="entry name" value="PHAGE INTEGRASE-RELATED"/>
    <property type="match status" value="1"/>
</dbReference>
<evidence type="ECO:0000256" key="1">
    <source>
        <dbReference type="ARBA" id="ARBA00023172"/>
    </source>
</evidence>
<dbReference type="RefSeq" id="WP_002492948.1">
    <property type="nucleotide sequence ID" value="NZ_AP021848.1"/>
</dbReference>
<dbReference type="PROSITE" id="PS51898">
    <property type="entry name" value="TYR_RECOMBINASE"/>
    <property type="match status" value="1"/>
</dbReference>
<sequence length="185" mass="21608">MNQVEPIRNKEDIKRMYQVLSMKSKRDYLFFKLAIHTGIRLTDLLKLEVKDIKNPQRGNIKTAWIENTVPSIKIKLPETLRQELTDYIDDYQLANQQLLFQSIRTHQALSRQQAYRIIHQAAEELGILHIGLTTLRKTFAYHAYESGISISIIQKYLGHQTTQETMKFIGIKKIEKNQTVIALNL</sequence>
<evidence type="ECO:0000313" key="3">
    <source>
        <dbReference type="EMBL" id="TBW71894.1"/>
    </source>
</evidence>
<dbReference type="SUPFAM" id="SSF56349">
    <property type="entry name" value="DNA breaking-rejoining enzymes"/>
    <property type="match status" value="1"/>
</dbReference>
<dbReference type="GO" id="GO:0006310">
    <property type="term" value="P:DNA recombination"/>
    <property type="evidence" value="ECO:0007669"/>
    <property type="project" value="UniProtKB-KW"/>
</dbReference>
<dbReference type="InterPro" id="IPR011010">
    <property type="entry name" value="DNA_brk_join_enz"/>
</dbReference>
<dbReference type="GO" id="GO:0015074">
    <property type="term" value="P:DNA integration"/>
    <property type="evidence" value="ECO:0007669"/>
    <property type="project" value="InterPro"/>
</dbReference>
<keyword evidence="1" id="KW-0233">DNA recombination</keyword>
<dbReference type="InterPro" id="IPR013762">
    <property type="entry name" value="Integrase-like_cat_sf"/>
</dbReference>
<feature type="domain" description="Tyr recombinase" evidence="2">
    <location>
        <begin position="3"/>
        <end position="181"/>
    </location>
</feature>
<dbReference type="GeneID" id="58090465"/>
<name>A0A292DGI8_STALU</name>
<proteinExistence type="predicted"/>
<gene>
    <name evidence="3" type="ORF">EQ812_08790</name>
</gene>
<dbReference type="PANTHER" id="PTHR30349:SF82">
    <property type="entry name" value="INTEGRASE_RECOMBINASE YOEC-RELATED"/>
    <property type="match status" value="1"/>
</dbReference>
<evidence type="ECO:0000259" key="2">
    <source>
        <dbReference type="PROSITE" id="PS51898"/>
    </source>
</evidence>
<dbReference type="AlphaFoldDB" id="A0A292DGI8"/>
<dbReference type="InterPro" id="IPR002104">
    <property type="entry name" value="Integrase_catalytic"/>
</dbReference>
<comment type="caution">
    <text evidence="3">The sequence shown here is derived from an EMBL/GenBank/DDBJ whole genome shotgun (WGS) entry which is preliminary data.</text>
</comment>
<dbReference type="Pfam" id="PF00589">
    <property type="entry name" value="Phage_integrase"/>
    <property type="match status" value="1"/>
</dbReference>